<comment type="caution">
    <text evidence="1">The sequence shown here is derived from an EMBL/GenBank/DDBJ whole genome shotgun (WGS) entry which is preliminary data.</text>
</comment>
<proteinExistence type="predicted"/>
<accession>A0ACC6JYH4</accession>
<protein>
    <submittedName>
        <fullName evidence="1">Uncharacterized protein</fullName>
    </submittedName>
</protein>
<dbReference type="EMBL" id="JAVDTH010000003">
    <property type="protein sequence ID" value="MDR6711230.1"/>
    <property type="molecule type" value="Genomic_DNA"/>
</dbReference>
<evidence type="ECO:0000313" key="2">
    <source>
        <dbReference type="Proteomes" id="UP001259587"/>
    </source>
</evidence>
<keyword evidence="2" id="KW-1185">Reference proteome</keyword>
<reference evidence="1" key="1">
    <citation type="submission" date="2023-07" db="EMBL/GenBank/DDBJ databases">
        <title>Sorghum-associated microbial communities from plants grown in Nebraska, USA.</title>
        <authorList>
            <person name="Schachtman D."/>
        </authorList>
    </citation>
    <scope>NUCLEOTIDE SEQUENCE</scope>
    <source>
        <strain evidence="1">BE56</strain>
    </source>
</reference>
<gene>
    <name evidence="1" type="ORF">J2W83_000820</name>
</gene>
<name>A0ACC6JYH4_9PSED</name>
<evidence type="ECO:0000313" key="1">
    <source>
        <dbReference type="EMBL" id="MDR6711230.1"/>
    </source>
</evidence>
<sequence>MSALPALLLLFVIAPALLGYRANVYASPAKRVWYYRNFLIIKDWPPLRHAMLAFALFTALLYTTGALKMLGIPLAPMLGWTLISLTWLSAMAYLYCYFEISSLRSRLPWKTLGALLAITVATLSKILSDQVIADLTRLPPRELLGAQLLLGVCMTVLLWCVAVAIAQGCFAFVSLGLMLRAMIRDYVSLRKKQKYDVLPDLAAVAATYLSAMISLNAVADLSGKGTYERPAREAIAFAAFNLPASYCGLADDSGALIAPLQGDTSAVAIPDEKLGYRFEPVECPPLKKTQAQINAMLGPQTEIQN</sequence>
<organism evidence="1 2">
    <name type="scientific">Pseudomonas hunanensis</name>
    <dbReference type="NCBI Taxonomy" id="1247546"/>
    <lineage>
        <taxon>Bacteria</taxon>
        <taxon>Pseudomonadati</taxon>
        <taxon>Pseudomonadota</taxon>
        <taxon>Gammaproteobacteria</taxon>
        <taxon>Pseudomonadales</taxon>
        <taxon>Pseudomonadaceae</taxon>
        <taxon>Pseudomonas</taxon>
    </lineage>
</organism>
<dbReference type="Proteomes" id="UP001259587">
    <property type="component" value="Unassembled WGS sequence"/>
</dbReference>